<evidence type="ECO:0008006" key="2">
    <source>
        <dbReference type="Google" id="ProtNLM"/>
    </source>
</evidence>
<dbReference type="AlphaFoldDB" id="A0A7S1TCZ4"/>
<dbReference type="InterPro" id="IPR036291">
    <property type="entry name" value="NAD(P)-bd_dom_sf"/>
</dbReference>
<dbReference type="PANTHER" id="PTHR44656:SF7">
    <property type="entry name" value="DEHYDROGENASE_REDUCTASE SDR FAMILY MEMBER 12"/>
    <property type="match status" value="1"/>
</dbReference>
<dbReference type="EMBL" id="HBGH01007856">
    <property type="protein sequence ID" value="CAD9232239.1"/>
    <property type="molecule type" value="Transcribed_RNA"/>
</dbReference>
<organism evidence="1">
    <name type="scientific">Compsopogon caeruleus</name>
    <dbReference type="NCBI Taxonomy" id="31354"/>
    <lineage>
        <taxon>Eukaryota</taxon>
        <taxon>Rhodophyta</taxon>
        <taxon>Compsopogonophyceae</taxon>
        <taxon>Compsopogonales</taxon>
        <taxon>Compsopogonaceae</taxon>
        <taxon>Compsopogon</taxon>
    </lineage>
</organism>
<dbReference type="PANTHER" id="PTHR44656">
    <property type="entry name" value="DEHYDROGENASE/REDUCTASE SDR FAMILY MEMBER 12"/>
    <property type="match status" value="1"/>
</dbReference>
<protein>
    <recommendedName>
        <fullName evidence="2">Dehydrogenase/reductase SDR family member 12</fullName>
    </recommendedName>
</protein>
<gene>
    <name evidence="1" type="ORF">CCAE0312_LOCUS4320</name>
</gene>
<dbReference type="InterPro" id="IPR002347">
    <property type="entry name" value="SDR_fam"/>
</dbReference>
<dbReference type="GO" id="GO:0019290">
    <property type="term" value="P:siderophore biosynthetic process"/>
    <property type="evidence" value="ECO:0007669"/>
    <property type="project" value="InterPro"/>
</dbReference>
<reference evidence="1" key="1">
    <citation type="submission" date="2021-01" db="EMBL/GenBank/DDBJ databases">
        <authorList>
            <person name="Corre E."/>
            <person name="Pelletier E."/>
            <person name="Niang G."/>
            <person name="Scheremetjew M."/>
            <person name="Finn R."/>
            <person name="Kale V."/>
            <person name="Holt S."/>
            <person name="Cochrane G."/>
            <person name="Meng A."/>
            <person name="Brown T."/>
            <person name="Cohen L."/>
        </authorList>
    </citation>
    <scope>NUCLEOTIDE SEQUENCE</scope>
    <source>
        <strain evidence="1">SAG 36.94</strain>
    </source>
</reference>
<sequence length="285" mass="31356">MVTGANSGIGYVTALELARRGATVDMVCRNAERGDSARRKIVEETGNERVELRICDMSSMENICGLAAEFEGEAVSLHGLINNAGCMVNSFTKTKEGIEVNFATNSLGVYHLTKLMIPSLRRGASGGGDEYSRVVFVSSGGMLTEPLVVADVEGVNEKPFDGARQYSRNKRQQVVMAMRFADMYRDDGVHFYSMHPGWCDTDSLKEAMPGFYEKFKDSFRTVAQGADSVVWLAISKEVDSIQSGEFVFDRHAVPKHLPLLAGTQSSPSEIESLFAKYEDYLSRVS</sequence>
<dbReference type="Pfam" id="PF00106">
    <property type="entry name" value="adh_short"/>
    <property type="match status" value="1"/>
</dbReference>
<dbReference type="Gene3D" id="3.40.50.720">
    <property type="entry name" value="NAD(P)-binding Rossmann-like Domain"/>
    <property type="match status" value="1"/>
</dbReference>
<accession>A0A7S1TCZ4</accession>
<dbReference type="InterPro" id="IPR003560">
    <property type="entry name" value="DHB_DH"/>
</dbReference>
<dbReference type="InterPro" id="IPR052992">
    <property type="entry name" value="SDR_member_12"/>
</dbReference>
<dbReference type="SUPFAM" id="SSF51735">
    <property type="entry name" value="NAD(P)-binding Rossmann-fold domains"/>
    <property type="match status" value="1"/>
</dbReference>
<evidence type="ECO:0000313" key="1">
    <source>
        <dbReference type="EMBL" id="CAD9232239.1"/>
    </source>
</evidence>
<dbReference type="GO" id="GO:0008667">
    <property type="term" value="F:2,3-dihydro-2,3-dihydroxybenzoate dehydrogenase activity"/>
    <property type="evidence" value="ECO:0007669"/>
    <property type="project" value="InterPro"/>
</dbReference>
<proteinExistence type="predicted"/>
<name>A0A7S1TCZ4_9RHOD</name>
<dbReference type="PRINTS" id="PR01397">
    <property type="entry name" value="DHBDHDRGNASE"/>
</dbReference>